<name>A0A3S1CJ12_9CYAN</name>
<evidence type="ECO:0000313" key="2">
    <source>
        <dbReference type="Proteomes" id="UP000271624"/>
    </source>
</evidence>
<dbReference type="AlphaFoldDB" id="A0A3S1CJ12"/>
<comment type="caution">
    <text evidence="1">The sequence shown here is derived from an EMBL/GenBank/DDBJ whole genome shotgun (WGS) entry which is preliminary data.</text>
</comment>
<gene>
    <name evidence="1" type="ORF">DSM106972_096870</name>
</gene>
<accession>A0A3S1CJ12</accession>
<organism evidence="1 2">
    <name type="scientific">Dulcicalothrix desertica PCC 7102</name>
    <dbReference type="NCBI Taxonomy" id="232991"/>
    <lineage>
        <taxon>Bacteria</taxon>
        <taxon>Bacillati</taxon>
        <taxon>Cyanobacteriota</taxon>
        <taxon>Cyanophyceae</taxon>
        <taxon>Nostocales</taxon>
        <taxon>Calotrichaceae</taxon>
        <taxon>Dulcicalothrix</taxon>
    </lineage>
</organism>
<keyword evidence="2" id="KW-1185">Reference proteome</keyword>
<reference evidence="1" key="1">
    <citation type="submission" date="2018-12" db="EMBL/GenBank/DDBJ databases">
        <authorList>
            <person name="Will S."/>
            <person name="Neumann-Schaal M."/>
            <person name="Henke P."/>
        </authorList>
    </citation>
    <scope>NUCLEOTIDE SEQUENCE</scope>
    <source>
        <strain evidence="1">PCC 7102</strain>
    </source>
</reference>
<evidence type="ECO:0000313" key="1">
    <source>
        <dbReference type="EMBL" id="RUS93272.1"/>
    </source>
</evidence>
<dbReference type="Proteomes" id="UP000271624">
    <property type="component" value="Unassembled WGS sequence"/>
</dbReference>
<dbReference type="RefSeq" id="WP_127087587.1">
    <property type="nucleotide sequence ID" value="NZ_RSCL01000061.1"/>
</dbReference>
<dbReference type="OrthoDB" id="9888513at2"/>
<reference evidence="1" key="2">
    <citation type="journal article" date="2019" name="Genome Biol. Evol.">
        <title>Day and night: Metabolic profiles and evolutionary relationships of six axenic non-marine cyanobacteria.</title>
        <authorList>
            <person name="Will S.E."/>
            <person name="Henke P."/>
            <person name="Boedeker C."/>
            <person name="Huang S."/>
            <person name="Brinkmann H."/>
            <person name="Rohde M."/>
            <person name="Jarek M."/>
            <person name="Friedl T."/>
            <person name="Seufert S."/>
            <person name="Schumacher M."/>
            <person name="Overmann J."/>
            <person name="Neumann-Schaal M."/>
            <person name="Petersen J."/>
        </authorList>
    </citation>
    <scope>NUCLEOTIDE SEQUENCE [LARGE SCALE GENOMIC DNA]</scope>
    <source>
        <strain evidence="1">PCC 7102</strain>
    </source>
</reference>
<sequence>MAPKTTDKMIHMGIHPSFVNSGLFVLANKRYNVLLEASKQCCVRDDGYVTKVGNFNFKNFAGSLVILKNDYKADFIS</sequence>
<dbReference type="EMBL" id="RSCL01000061">
    <property type="protein sequence ID" value="RUS93272.1"/>
    <property type="molecule type" value="Genomic_DNA"/>
</dbReference>
<protein>
    <submittedName>
        <fullName evidence="1">Uncharacterized protein</fullName>
    </submittedName>
</protein>
<proteinExistence type="predicted"/>